<evidence type="ECO:0000256" key="1">
    <source>
        <dbReference type="SAM" id="MobiDB-lite"/>
    </source>
</evidence>
<comment type="caution">
    <text evidence="2">The sequence shown here is derived from an EMBL/GenBank/DDBJ whole genome shotgun (WGS) entry which is preliminary data.</text>
</comment>
<feature type="region of interest" description="Disordered" evidence="1">
    <location>
        <begin position="55"/>
        <end position="76"/>
    </location>
</feature>
<dbReference type="Proteomes" id="UP000193553">
    <property type="component" value="Unassembled WGS sequence"/>
</dbReference>
<sequence>MAGQEEKLQPATTSDLRHQFSCFIGKPQVENGQIEVSHPRDFDCFLQGACFGESPNSSSMSQTIMRIGATSSTTED</sequence>
<proteinExistence type="predicted"/>
<evidence type="ECO:0000313" key="3">
    <source>
        <dbReference type="Proteomes" id="UP000193553"/>
    </source>
</evidence>
<organism evidence="2 3">
    <name type="scientific">Bradyrhizobium canariense</name>
    <dbReference type="NCBI Taxonomy" id="255045"/>
    <lineage>
        <taxon>Bacteria</taxon>
        <taxon>Pseudomonadati</taxon>
        <taxon>Pseudomonadota</taxon>
        <taxon>Alphaproteobacteria</taxon>
        <taxon>Hyphomicrobiales</taxon>
        <taxon>Nitrobacteraceae</taxon>
        <taxon>Bradyrhizobium</taxon>
    </lineage>
</organism>
<evidence type="ECO:0000313" key="2">
    <source>
        <dbReference type="EMBL" id="OSJ14932.1"/>
    </source>
</evidence>
<accession>A0A1X3HB72</accession>
<reference evidence="2 3" key="1">
    <citation type="submission" date="2017-03" db="EMBL/GenBank/DDBJ databases">
        <title>Whole genome sequences of fourteen strains of Bradyrhizobium canariense and one strain of Bradyrhizobium japonicum isolated from Lupinus (Papilionoideae: Genisteae) species in Algeria.</title>
        <authorList>
            <person name="Crovadore J."/>
            <person name="Chekireb D."/>
            <person name="Brachmann A."/>
            <person name="Chablais R."/>
            <person name="Cochard B."/>
            <person name="Lefort F."/>
        </authorList>
    </citation>
    <scope>NUCLEOTIDE SEQUENCE [LARGE SCALE GENOMIC DNA]</scope>
    <source>
        <strain evidence="2 3">UBMA195</strain>
    </source>
</reference>
<gene>
    <name evidence="2" type="ORF">BSZ18_08680</name>
</gene>
<dbReference type="AlphaFoldDB" id="A0A1X3HB72"/>
<name>A0A1X3HB72_9BRAD</name>
<dbReference type="EMBL" id="NAFI01000157">
    <property type="protein sequence ID" value="OSJ14932.1"/>
    <property type="molecule type" value="Genomic_DNA"/>
</dbReference>
<protein>
    <submittedName>
        <fullName evidence="2">Uncharacterized protein</fullName>
    </submittedName>
</protein>